<reference evidence="1 2" key="1">
    <citation type="journal article" date="2019" name="mSystems">
        <title>Life at home and on the roam: Genomic adaptions reflect the dual lifestyle of an intracellular, facultative symbiont.</title>
        <authorList>
            <person name="Burgsdorf I."/>
        </authorList>
    </citation>
    <scope>NUCLEOTIDE SEQUENCE [LARGE SCALE GENOMIC DNA]</scope>
    <source>
        <strain evidence="1">277cV</strain>
    </source>
</reference>
<evidence type="ECO:0000313" key="1">
    <source>
        <dbReference type="EMBL" id="TGG91214.1"/>
    </source>
</evidence>
<gene>
    <name evidence="1" type="ORF">ERJ67_08465</name>
</gene>
<protein>
    <submittedName>
        <fullName evidence="1">Uncharacterized protein</fullName>
    </submittedName>
</protein>
<dbReference type="EMBL" id="SRMO01000082">
    <property type="protein sequence ID" value="TGG91214.1"/>
    <property type="molecule type" value="Genomic_DNA"/>
</dbReference>
<comment type="caution">
    <text evidence="1">The sequence shown here is derived from an EMBL/GenBank/DDBJ whole genome shotgun (WGS) entry which is preliminary data.</text>
</comment>
<name>A0A524RM04_9CHRO</name>
<proteinExistence type="predicted"/>
<dbReference type="Proteomes" id="UP000317990">
    <property type="component" value="Unassembled WGS sequence"/>
</dbReference>
<dbReference type="InterPro" id="IPR013783">
    <property type="entry name" value="Ig-like_fold"/>
</dbReference>
<dbReference type="AlphaFoldDB" id="A0A524RM04"/>
<evidence type="ECO:0000313" key="2">
    <source>
        <dbReference type="Proteomes" id="UP000317990"/>
    </source>
</evidence>
<organism evidence="1 2">
    <name type="scientific">Aphanocapsa feldmannii 277cV</name>
    <dbReference type="NCBI Taxonomy" id="2507553"/>
    <lineage>
        <taxon>Bacteria</taxon>
        <taxon>Bacillati</taxon>
        <taxon>Cyanobacteriota</taxon>
        <taxon>Cyanophyceae</taxon>
        <taxon>Oscillatoriophycideae</taxon>
        <taxon>Chroococcales</taxon>
        <taxon>Microcystaceae</taxon>
        <taxon>Aphanocapsa</taxon>
    </lineage>
</organism>
<sequence length="165" mass="17893">MGVAGTAKTYGWILAADRAALAPQPLYYGHRDDQGSPGYRIGGALPVSLSLFSSQRVDSGAVVVKWVTESELNNAGFNILRSETREGTFERVNASLIAGQGTTSERTVYTWTDSTAKPEVFYYYRIEEVSLAGERLPLATARLRGHISAAGKLTTSWGALKQPLH</sequence>
<dbReference type="Gene3D" id="2.60.40.10">
    <property type="entry name" value="Immunoglobulins"/>
    <property type="match status" value="1"/>
</dbReference>
<accession>A0A524RM04</accession>